<sequence>ECQVAGTPAIHLLCVFLLIFFIEPPTFIRELKPAEVVKGFDAMLECEVSGTPPFEVTWLKNNKEIRSNFTASVHILNLEASDTGEYQCKAMNEVGSDTCVCAVKFKGLYKGADAPEPMSVTAGNSFTLECTVGGTPE</sequence>
<dbReference type="Proteomes" id="UP000472274">
    <property type="component" value="Unplaced"/>
</dbReference>
<keyword evidence="1" id="KW-0472">Membrane</keyword>
<dbReference type="SUPFAM" id="SSF48726">
    <property type="entry name" value="Immunoglobulin"/>
    <property type="match status" value="1"/>
</dbReference>
<proteinExistence type="predicted"/>
<organism evidence="3 4">
    <name type="scientific">Terrapene triunguis</name>
    <name type="common">Three-toed box turtle</name>
    <dbReference type="NCBI Taxonomy" id="2587831"/>
    <lineage>
        <taxon>Eukaryota</taxon>
        <taxon>Metazoa</taxon>
        <taxon>Chordata</taxon>
        <taxon>Craniata</taxon>
        <taxon>Vertebrata</taxon>
        <taxon>Euteleostomi</taxon>
        <taxon>Archelosauria</taxon>
        <taxon>Testudinata</taxon>
        <taxon>Testudines</taxon>
        <taxon>Cryptodira</taxon>
        <taxon>Durocryptodira</taxon>
        <taxon>Testudinoidea</taxon>
        <taxon>Emydidae</taxon>
        <taxon>Terrapene</taxon>
    </lineage>
</organism>
<dbReference type="SMART" id="SM00409">
    <property type="entry name" value="IG"/>
    <property type="match status" value="1"/>
</dbReference>
<dbReference type="GO" id="GO:0007156">
    <property type="term" value="P:homophilic cell adhesion via plasma membrane adhesion molecules"/>
    <property type="evidence" value="ECO:0007669"/>
    <property type="project" value="TreeGrafter"/>
</dbReference>
<dbReference type="SMART" id="SM00408">
    <property type="entry name" value="IGc2"/>
    <property type="match status" value="1"/>
</dbReference>
<dbReference type="GO" id="GO:0008046">
    <property type="term" value="F:axon guidance receptor activity"/>
    <property type="evidence" value="ECO:0007669"/>
    <property type="project" value="TreeGrafter"/>
</dbReference>
<feature type="transmembrane region" description="Helical" evidence="1">
    <location>
        <begin position="6"/>
        <end position="22"/>
    </location>
</feature>
<accession>A0A674JWE2</accession>
<dbReference type="AlphaFoldDB" id="A0A674JWE2"/>
<keyword evidence="1" id="KW-1133">Transmembrane helix</keyword>
<feature type="domain" description="Ig-like" evidence="2">
    <location>
        <begin position="25"/>
        <end position="92"/>
    </location>
</feature>
<dbReference type="FunFam" id="2.60.40.10:FF:000022">
    <property type="entry name" value="Cardiac titin"/>
    <property type="match status" value="1"/>
</dbReference>
<dbReference type="GeneTree" id="ENSGT01110000267173"/>
<keyword evidence="1" id="KW-0812">Transmembrane</keyword>
<dbReference type="GO" id="GO:0043025">
    <property type="term" value="C:neuronal cell body"/>
    <property type="evidence" value="ECO:0007669"/>
    <property type="project" value="TreeGrafter"/>
</dbReference>
<dbReference type="InterPro" id="IPR003598">
    <property type="entry name" value="Ig_sub2"/>
</dbReference>
<reference evidence="3" key="2">
    <citation type="submission" date="2025-09" db="UniProtKB">
        <authorList>
            <consortium name="Ensembl"/>
        </authorList>
    </citation>
    <scope>IDENTIFICATION</scope>
</reference>
<dbReference type="InterPro" id="IPR013098">
    <property type="entry name" value="Ig_I-set"/>
</dbReference>
<dbReference type="InterPro" id="IPR013783">
    <property type="entry name" value="Ig-like_fold"/>
</dbReference>
<evidence type="ECO:0000256" key="1">
    <source>
        <dbReference type="SAM" id="Phobius"/>
    </source>
</evidence>
<reference evidence="3" key="1">
    <citation type="submission" date="2025-08" db="UniProtKB">
        <authorList>
            <consortium name="Ensembl"/>
        </authorList>
    </citation>
    <scope>IDENTIFICATION</scope>
</reference>
<name>A0A674JWE2_9SAUR</name>
<dbReference type="Gene3D" id="2.60.40.10">
    <property type="entry name" value="Immunoglobulins"/>
    <property type="match status" value="1"/>
</dbReference>
<evidence type="ECO:0000313" key="3">
    <source>
        <dbReference type="Ensembl" id="ENSTMTP00000024367.1"/>
    </source>
</evidence>
<protein>
    <recommendedName>
        <fullName evidence="2">Ig-like domain-containing protein</fullName>
    </recommendedName>
</protein>
<keyword evidence="4" id="KW-1185">Reference proteome</keyword>
<dbReference type="GO" id="GO:0050808">
    <property type="term" value="P:synapse organization"/>
    <property type="evidence" value="ECO:0007669"/>
    <property type="project" value="TreeGrafter"/>
</dbReference>
<dbReference type="GO" id="GO:0005886">
    <property type="term" value="C:plasma membrane"/>
    <property type="evidence" value="ECO:0007669"/>
    <property type="project" value="TreeGrafter"/>
</dbReference>
<evidence type="ECO:0000313" key="4">
    <source>
        <dbReference type="Proteomes" id="UP000472274"/>
    </source>
</evidence>
<dbReference type="Pfam" id="PF07679">
    <property type="entry name" value="I-set"/>
    <property type="match status" value="1"/>
</dbReference>
<dbReference type="InterPro" id="IPR007110">
    <property type="entry name" value="Ig-like_dom"/>
</dbReference>
<dbReference type="InterPro" id="IPR050958">
    <property type="entry name" value="Cell_Adh-Cytoskel_Orgn"/>
</dbReference>
<dbReference type="Ensembl" id="ENSTMTT00000025222.1">
    <property type="protein sequence ID" value="ENSTMTP00000024367.1"/>
    <property type="gene ID" value="ENSTMTG00000017765.1"/>
</dbReference>
<evidence type="ECO:0000259" key="2">
    <source>
        <dbReference type="PROSITE" id="PS50835"/>
    </source>
</evidence>
<dbReference type="InterPro" id="IPR003599">
    <property type="entry name" value="Ig_sub"/>
</dbReference>
<dbReference type="PANTHER" id="PTHR45080:SF32">
    <property type="entry name" value="MAM DOMAIN CONTAINING GLYCOSYLPHOSPHATIDYLINOSITOL ANCHOR 1"/>
    <property type="match status" value="1"/>
</dbReference>
<dbReference type="InterPro" id="IPR036179">
    <property type="entry name" value="Ig-like_dom_sf"/>
</dbReference>
<dbReference type="GO" id="GO:0030424">
    <property type="term" value="C:axon"/>
    <property type="evidence" value="ECO:0007669"/>
    <property type="project" value="TreeGrafter"/>
</dbReference>
<dbReference type="PANTHER" id="PTHR45080">
    <property type="entry name" value="CONTACTIN 5"/>
    <property type="match status" value="1"/>
</dbReference>
<dbReference type="PROSITE" id="PS50835">
    <property type="entry name" value="IG_LIKE"/>
    <property type="match status" value="1"/>
</dbReference>